<dbReference type="RefSeq" id="WP_106480405.1">
    <property type="nucleotide sequence ID" value="NZ_CP032819.1"/>
</dbReference>
<dbReference type="PROSITE" id="PS51273">
    <property type="entry name" value="GATASE_TYPE_1"/>
    <property type="match status" value="1"/>
</dbReference>
<dbReference type="Pfam" id="PF07722">
    <property type="entry name" value="Peptidase_C26"/>
    <property type="match status" value="1"/>
</dbReference>
<evidence type="ECO:0000313" key="2">
    <source>
        <dbReference type="Proteomes" id="UP000270673"/>
    </source>
</evidence>
<dbReference type="CDD" id="cd01301">
    <property type="entry name" value="rDP_like"/>
    <property type="match status" value="1"/>
</dbReference>
<dbReference type="AlphaFoldDB" id="A0A3Q9INX9"/>
<dbReference type="Proteomes" id="UP000270673">
    <property type="component" value="Chromosome"/>
</dbReference>
<keyword evidence="2" id="KW-1185">Reference proteome</keyword>
<dbReference type="EMBL" id="CP032819">
    <property type="protein sequence ID" value="AZS29666.1"/>
    <property type="molecule type" value="Genomic_DNA"/>
</dbReference>
<dbReference type="InterPro" id="IPR008257">
    <property type="entry name" value="Pept_M19"/>
</dbReference>
<dbReference type="Gene3D" id="3.20.20.140">
    <property type="entry name" value="Metal-dependent hydrolases"/>
    <property type="match status" value="1"/>
</dbReference>
<name>A0A3Q9INX9_9BACT</name>
<dbReference type="SUPFAM" id="SSF51556">
    <property type="entry name" value="Metallo-dependent hydrolases"/>
    <property type="match status" value="1"/>
</dbReference>
<dbReference type="SUPFAM" id="SSF52317">
    <property type="entry name" value="Class I glutamine amidotransferase-like"/>
    <property type="match status" value="1"/>
</dbReference>
<dbReference type="InterPro" id="IPR011697">
    <property type="entry name" value="Peptidase_C26"/>
</dbReference>
<dbReference type="InterPro" id="IPR032466">
    <property type="entry name" value="Metal_Hydrolase"/>
</dbReference>
<dbReference type="Gene3D" id="3.40.50.880">
    <property type="match status" value="1"/>
</dbReference>
<protein>
    <submittedName>
        <fullName evidence="1">Gamma-glutamyl-gamma-aminobutyrate hydrolase family protein</fullName>
    </submittedName>
</protein>
<dbReference type="PANTHER" id="PTHR10443:SF12">
    <property type="entry name" value="DIPEPTIDASE"/>
    <property type="match status" value="1"/>
</dbReference>
<dbReference type="PROSITE" id="PS51365">
    <property type="entry name" value="RENAL_DIPEPTIDASE_2"/>
    <property type="match status" value="1"/>
</dbReference>
<keyword evidence="1" id="KW-0378">Hydrolase</keyword>
<dbReference type="GO" id="GO:0006508">
    <property type="term" value="P:proteolysis"/>
    <property type="evidence" value="ECO:0007669"/>
    <property type="project" value="InterPro"/>
</dbReference>
<gene>
    <name evidence="1" type="ORF">D8S85_08980</name>
</gene>
<proteinExistence type="predicted"/>
<accession>A0A3Q9INX9</accession>
<sequence>MNNIVYPAKLDTLYQAIDNRQSQHDLPLIGISANFENGNSCIEHSYVISILQAGAIPVLLPVHNDIETLRKTIETLDGLMLTGGGDINPLYGNEEPLPPLGNIDAARDQFDFTLVKLAADRQIPIFGICRGHQIINMAFGGTNYQDIYSQHDQQLLKHSQSISREYGSHTVNVIPNTTLHAVLGTDSLIVNSYHHQAIKEVAPGFRVSATSPDGIVEAMEGMPGHRIFSVQWHPEKMAVRPDEQMMKLFYYFVDEATLFKKAKEIHRNSLIVDSHCDTPMKFTEGFNFGQRHENVKVDLPKMQEGREDAVFMVAYLHQDARDDESLQAATQKAVDILYQISEQVKQNGDQVGIAYTVDDLIYLKNAGKKAIFLAIENGYAIGKDLGNLTMFKDMGITYITLCHNGSNDICDSAKGEPEHNGLSPFGREVVKEMNRLGIIIDISHTSAKTVQDVLELSTAPIIASHSSARALCDHPRNLTDDQIKAIAAKGGVVQVCLYNWFLSKQPNPTILDAVAHINHIVQLVGIDHVGIGTDFDGDDTEKLTGCRAANEVINLTVELLRQGYTAEELHKLWGDNLLRVLNSVQN</sequence>
<evidence type="ECO:0000313" key="1">
    <source>
        <dbReference type="EMBL" id="AZS29666.1"/>
    </source>
</evidence>
<reference evidence="1 2" key="1">
    <citation type="submission" date="2018-10" db="EMBL/GenBank/DDBJ databases">
        <title>Butyricimonas faecalis sp. nov., isolated from human faeces and emended description of the genus Butyricimonas.</title>
        <authorList>
            <person name="Le Roy T."/>
            <person name="Van der Smissen P."/>
            <person name="Paquot A."/>
            <person name="Delzenne N."/>
            <person name="Muccioli G."/>
            <person name="Collet J.-F."/>
            <person name="Cani P.D."/>
        </authorList>
    </citation>
    <scope>NUCLEOTIDE SEQUENCE [LARGE SCALE GENOMIC DNA]</scope>
    <source>
        <strain evidence="1 2">H184</strain>
    </source>
</reference>
<organism evidence="1 2">
    <name type="scientific">Butyricimonas faecalis</name>
    <dbReference type="NCBI Taxonomy" id="2093856"/>
    <lineage>
        <taxon>Bacteria</taxon>
        <taxon>Pseudomonadati</taxon>
        <taxon>Bacteroidota</taxon>
        <taxon>Bacteroidia</taxon>
        <taxon>Bacteroidales</taxon>
        <taxon>Odoribacteraceae</taxon>
        <taxon>Butyricimonas</taxon>
    </lineage>
</organism>
<dbReference type="CDD" id="cd01745">
    <property type="entry name" value="GATase1_2"/>
    <property type="match status" value="1"/>
</dbReference>
<dbReference type="OrthoDB" id="9804920at2"/>
<dbReference type="PANTHER" id="PTHR10443">
    <property type="entry name" value="MICROSOMAL DIPEPTIDASE"/>
    <property type="match status" value="1"/>
</dbReference>
<dbReference type="GO" id="GO:0070573">
    <property type="term" value="F:metallodipeptidase activity"/>
    <property type="evidence" value="ECO:0007669"/>
    <property type="project" value="InterPro"/>
</dbReference>
<dbReference type="Pfam" id="PF01244">
    <property type="entry name" value="Peptidase_M19"/>
    <property type="match status" value="1"/>
</dbReference>
<dbReference type="InterPro" id="IPR029062">
    <property type="entry name" value="Class_I_gatase-like"/>
</dbReference>
<dbReference type="KEGG" id="buy:D8S85_08980"/>